<evidence type="ECO:0000313" key="1">
    <source>
        <dbReference type="EMBL" id="KAI5678098.1"/>
    </source>
</evidence>
<reference evidence="2" key="1">
    <citation type="journal article" date="2023" name="Nat. Plants">
        <title>Single-cell RNA sequencing provides a high-resolution roadmap for understanding the multicellular compartmentation of specialized metabolism.</title>
        <authorList>
            <person name="Sun S."/>
            <person name="Shen X."/>
            <person name="Li Y."/>
            <person name="Li Y."/>
            <person name="Wang S."/>
            <person name="Li R."/>
            <person name="Zhang H."/>
            <person name="Shen G."/>
            <person name="Guo B."/>
            <person name="Wei J."/>
            <person name="Xu J."/>
            <person name="St-Pierre B."/>
            <person name="Chen S."/>
            <person name="Sun C."/>
        </authorList>
    </citation>
    <scope>NUCLEOTIDE SEQUENCE [LARGE SCALE GENOMIC DNA]</scope>
</reference>
<dbReference type="EMBL" id="CM044702">
    <property type="protein sequence ID" value="KAI5678098.1"/>
    <property type="molecule type" value="Genomic_DNA"/>
</dbReference>
<proteinExistence type="predicted"/>
<gene>
    <name evidence="1" type="ORF">M9H77_09048</name>
</gene>
<sequence length="115" mass="13055">MSLISLILHSLAGKRTELHKNLEEMRALLYLNCHGVKLVFGAGFSSTGDGWLESARLKPCGLSTPANAKKALTCKEWLSMKESFYCLEGTYKKKLRCITTLKEDQKYNYTMIIFQ</sequence>
<evidence type="ECO:0000313" key="2">
    <source>
        <dbReference type="Proteomes" id="UP001060085"/>
    </source>
</evidence>
<accession>A0ACC0BZG5</accession>
<comment type="caution">
    <text evidence="1">The sequence shown here is derived from an EMBL/GenBank/DDBJ whole genome shotgun (WGS) entry which is preliminary data.</text>
</comment>
<name>A0ACC0BZG5_CATRO</name>
<keyword evidence="2" id="KW-1185">Reference proteome</keyword>
<protein>
    <submittedName>
        <fullName evidence="1">Uncharacterized protein</fullName>
    </submittedName>
</protein>
<organism evidence="1 2">
    <name type="scientific">Catharanthus roseus</name>
    <name type="common">Madagascar periwinkle</name>
    <name type="synonym">Vinca rosea</name>
    <dbReference type="NCBI Taxonomy" id="4058"/>
    <lineage>
        <taxon>Eukaryota</taxon>
        <taxon>Viridiplantae</taxon>
        <taxon>Streptophyta</taxon>
        <taxon>Embryophyta</taxon>
        <taxon>Tracheophyta</taxon>
        <taxon>Spermatophyta</taxon>
        <taxon>Magnoliopsida</taxon>
        <taxon>eudicotyledons</taxon>
        <taxon>Gunneridae</taxon>
        <taxon>Pentapetalae</taxon>
        <taxon>asterids</taxon>
        <taxon>lamiids</taxon>
        <taxon>Gentianales</taxon>
        <taxon>Apocynaceae</taxon>
        <taxon>Rauvolfioideae</taxon>
        <taxon>Vinceae</taxon>
        <taxon>Catharanthinae</taxon>
        <taxon>Catharanthus</taxon>
    </lineage>
</organism>
<dbReference type="Proteomes" id="UP001060085">
    <property type="component" value="Linkage Group LG02"/>
</dbReference>